<gene>
    <name evidence="2" type="ORF">E5288_WYG005148</name>
</gene>
<evidence type="ECO:0000256" key="1">
    <source>
        <dbReference type="SAM" id="MobiDB-lite"/>
    </source>
</evidence>
<comment type="caution">
    <text evidence="2">The sequence shown here is derived from an EMBL/GenBank/DDBJ whole genome shotgun (WGS) entry which is preliminary data.</text>
</comment>
<name>A0A6B0RZ24_9CETA</name>
<dbReference type="Proteomes" id="UP000322234">
    <property type="component" value="Unassembled WGS sequence"/>
</dbReference>
<reference evidence="2" key="1">
    <citation type="submission" date="2019-10" db="EMBL/GenBank/DDBJ databases">
        <title>The sequence and de novo assembly of the wild yak genome.</title>
        <authorList>
            <person name="Liu Y."/>
        </authorList>
    </citation>
    <scope>NUCLEOTIDE SEQUENCE [LARGE SCALE GENOMIC DNA]</scope>
    <source>
        <strain evidence="2">WY2019</strain>
    </source>
</reference>
<dbReference type="AlphaFoldDB" id="A0A6B0RZ24"/>
<keyword evidence="3" id="KW-1185">Reference proteome</keyword>
<evidence type="ECO:0000313" key="2">
    <source>
        <dbReference type="EMBL" id="MXQ95310.1"/>
    </source>
</evidence>
<evidence type="ECO:0000313" key="3">
    <source>
        <dbReference type="Proteomes" id="UP000322234"/>
    </source>
</evidence>
<sequence>MNQTLQPLSPPSADGPAASHPQGTGKLRTKSTLEIQDPPVTRVTSRPIGRVRLPIPESKGFYLLHPNWKQASTADTVFGAFQDKGRRPLIRKLERPVPDGAAVDRMTCGGMHRGGRGASVLDGGPLTPSLTHPGRGTCWADSETPVSPACWTRAVSNKKRICFGHLLRRETWIREAMGSWGMSGRKCGVYSCGRTCSSLEGPLWTQPGSPSAAPCRSASGFAAATEKLAVPQLVEITQRPRPPLLVRPNLPIARGGPTGLGPIDGPVKPPGALGPGWGQVPAVLDPGCISLLLVILEAWSSRSFSMVLCGMRPKPAFPFGEVINSLRQHCLLFIFIDPIANNRESSIWIKAHLMLDAA</sequence>
<dbReference type="EMBL" id="VBQZ03000132">
    <property type="protein sequence ID" value="MXQ95310.1"/>
    <property type="molecule type" value="Genomic_DNA"/>
</dbReference>
<accession>A0A6B0RZ24</accession>
<feature type="region of interest" description="Disordered" evidence="1">
    <location>
        <begin position="1"/>
        <end position="46"/>
    </location>
</feature>
<organism evidence="2 3">
    <name type="scientific">Bos mutus</name>
    <name type="common">wild yak</name>
    <dbReference type="NCBI Taxonomy" id="72004"/>
    <lineage>
        <taxon>Eukaryota</taxon>
        <taxon>Metazoa</taxon>
        <taxon>Chordata</taxon>
        <taxon>Craniata</taxon>
        <taxon>Vertebrata</taxon>
        <taxon>Euteleostomi</taxon>
        <taxon>Mammalia</taxon>
        <taxon>Eutheria</taxon>
        <taxon>Laurasiatheria</taxon>
        <taxon>Artiodactyla</taxon>
        <taxon>Ruminantia</taxon>
        <taxon>Pecora</taxon>
        <taxon>Bovidae</taxon>
        <taxon>Bovinae</taxon>
        <taxon>Bos</taxon>
    </lineage>
</organism>
<protein>
    <submittedName>
        <fullName evidence="2">Uncharacterized protein</fullName>
    </submittedName>
</protein>
<proteinExistence type="predicted"/>